<dbReference type="SUPFAM" id="SSF56801">
    <property type="entry name" value="Acetyl-CoA synthetase-like"/>
    <property type="match status" value="1"/>
</dbReference>
<dbReference type="InterPro" id="IPR042099">
    <property type="entry name" value="ANL_N_sf"/>
</dbReference>
<organism evidence="5 6">
    <name type="scientific">Streptomyces beihaiensis</name>
    <dbReference type="NCBI Taxonomy" id="2984495"/>
    <lineage>
        <taxon>Bacteria</taxon>
        <taxon>Bacillati</taxon>
        <taxon>Actinomycetota</taxon>
        <taxon>Actinomycetes</taxon>
        <taxon>Kitasatosporales</taxon>
        <taxon>Streptomycetaceae</taxon>
        <taxon>Streptomyces</taxon>
    </lineage>
</organism>
<dbReference type="EMBL" id="JAPHNL010000287">
    <property type="protein sequence ID" value="MCX3062952.1"/>
    <property type="molecule type" value="Genomic_DNA"/>
</dbReference>
<name>A0ABT3U2W5_9ACTN</name>
<dbReference type="PROSITE" id="PS00455">
    <property type="entry name" value="AMP_BINDING"/>
    <property type="match status" value="1"/>
</dbReference>
<gene>
    <name evidence="5" type="ORF">OFY01_24965</name>
</gene>
<dbReference type="PANTHER" id="PTHR43272:SF33">
    <property type="entry name" value="AMP-BINDING DOMAIN-CONTAINING PROTEIN-RELATED"/>
    <property type="match status" value="1"/>
</dbReference>
<keyword evidence="2" id="KW-0067">ATP-binding</keyword>
<dbReference type="RefSeq" id="WP_266603488.1">
    <property type="nucleotide sequence ID" value="NZ_JAPHNL010000287.1"/>
</dbReference>
<comment type="catalytic activity">
    <reaction evidence="3">
        <text>a long-chain fatty acid + ATP + CoA = a long-chain fatty acyl-CoA + AMP + diphosphate</text>
        <dbReference type="Rhea" id="RHEA:15421"/>
        <dbReference type="ChEBI" id="CHEBI:30616"/>
        <dbReference type="ChEBI" id="CHEBI:33019"/>
        <dbReference type="ChEBI" id="CHEBI:57287"/>
        <dbReference type="ChEBI" id="CHEBI:57560"/>
        <dbReference type="ChEBI" id="CHEBI:83139"/>
        <dbReference type="ChEBI" id="CHEBI:456215"/>
        <dbReference type="EC" id="6.2.1.3"/>
    </reaction>
    <physiologicalReaction direction="left-to-right" evidence="3">
        <dbReference type="Rhea" id="RHEA:15422"/>
    </physiologicalReaction>
</comment>
<dbReference type="Pfam" id="PF00501">
    <property type="entry name" value="AMP-binding"/>
    <property type="match status" value="1"/>
</dbReference>
<evidence type="ECO:0000256" key="1">
    <source>
        <dbReference type="ARBA" id="ARBA00022741"/>
    </source>
</evidence>
<dbReference type="InterPro" id="IPR020845">
    <property type="entry name" value="AMP-binding_CS"/>
</dbReference>
<dbReference type="Pfam" id="PF23562">
    <property type="entry name" value="AMP-binding_C_3"/>
    <property type="match status" value="1"/>
</dbReference>
<proteinExistence type="predicted"/>
<dbReference type="CDD" id="cd05907">
    <property type="entry name" value="VL_LC_FACS_like"/>
    <property type="match status" value="1"/>
</dbReference>
<sequence length="612" mass="65131">MRELEVPRLARPLASGGLADSVFTAALEEPRRVQFEEAVAGSAAGSARRPVTAARFAADVAAVARGFLADGIRPGHRVVVMSRTRYEWTLVAYALWAVGAVVVPVYPTSSAEQVRWILRGTGAVGVVVEDDHTAMTVAAAYGARTDLTRLWQLDAGGIDTLVEAGAAVEEVHVHQLRAGVRPHDTAVICYTSGTTGRPKGCVITHHNLAAETDNLLAGWGELLAPPGERPSLLAFLPLAHCYGLMVVVSAVRGGVTVAHQPDLSPGALLPALAAFRPTFLFAVPYIFERILGSARAAAQSGGHSALFERAARTAVRYAAQAQRHAAGQGPGPGARLRLRHAVYDRLVYAKVREVFGGRMRSAVSGGSPLSRDLGLFFAGCGITVYDGYGLTETTAAVTAQPVGAVRHGTVGRPLPGNAVRIADDGEIQVRGDVVFAGYLDDPQANAAAVRDGWFATGDLGRFDPDGYLVITGRKKDIIITSGGKSVSPQVLEEELRAHPLISGCLVVGDNRPYVAALITLDPQALASWQILKGRPTTGPEAARDDDELRGHIQRAVSRANSRVSRAESIRAFRVLPREFATQQGLLTPSLKVRRSAVLRTYAKEIEELYASR</sequence>
<protein>
    <submittedName>
        <fullName evidence="5">AMP-dependent synthetase/ligase</fullName>
    </submittedName>
</protein>
<evidence type="ECO:0000256" key="3">
    <source>
        <dbReference type="ARBA" id="ARBA00024484"/>
    </source>
</evidence>
<evidence type="ECO:0000313" key="5">
    <source>
        <dbReference type="EMBL" id="MCX3062952.1"/>
    </source>
</evidence>
<comment type="caution">
    <text evidence="5">The sequence shown here is derived from an EMBL/GenBank/DDBJ whole genome shotgun (WGS) entry which is preliminary data.</text>
</comment>
<evidence type="ECO:0000313" key="6">
    <source>
        <dbReference type="Proteomes" id="UP001163064"/>
    </source>
</evidence>
<evidence type="ECO:0000259" key="4">
    <source>
        <dbReference type="Pfam" id="PF00501"/>
    </source>
</evidence>
<dbReference type="Gene3D" id="3.30.300.30">
    <property type="match status" value="1"/>
</dbReference>
<dbReference type="InterPro" id="IPR000873">
    <property type="entry name" value="AMP-dep_synth/lig_dom"/>
</dbReference>
<keyword evidence="6" id="KW-1185">Reference proteome</keyword>
<feature type="domain" description="AMP-dependent synthetase/ligase" evidence="4">
    <location>
        <begin position="46"/>
        <end position="439"/>
    </location>
</feature>
<dbReference type="Proteomes" id="UP001163064">
    <property type="component" value="Unassembled WGS sequence"/>
</dbReference>
<dbReference type="Gene3D" id="3.40.50.12780">
    <property type="entry name" value="N-terminal domain of ligase-like"/>
    <property type="match status" value="1"/>
</dbReference>
<evidence type="ECO:0000256" key="2">
    <source>
        <dbReference type="ARBA" id="ARBA00022840"/>
    </source>
</evidence>
<reference evidence="5" key="1">
    <citation type="submission" date="2022-10" db="EMBL/GenBank/DDBJ databases">
        <title>Streptomyces beihaiensis sp. nov., a chitin degrading actinobacterium, isolated from shrimp pond soil.</title>
        <authorList>
            <person name="Xie J."/>
            <person name="Shen N."/>
        </authorList>
    </citation>
    <scope>NUCLEOTIDE SEQUENCE</scope>
    <source>
        <strain evidence="5">GXMU-J5</strain>
    </source>
</reference>
<dbReference type="InterPro" id="IPR045851">
    <property type="entry name" value="AMP-bd_C_sf"/>
</dbReference>
<keyword evidence="1" id="KW-0547">Nucleotide-binding</keyword>
<accession>A0ABT3U2W5</accession>
<dbReference type="PANTHER" id="PTHR43272">
    <property type="entry name" value="LONG-CHAIN-FATTY-ACID--COA LIGASE"/>
    <property type="match status" value="1"/>
</dbReference>